<evidence type="ECO:0000256" key="1">
    <source>
        <dbReference type="SAM" id="MobiDB-lite"/>
    </source>
</evidence>
<evidence type="ECO:0000313" key="3">
    <source>
        <dbReference type="Proteomes" id="UP000324800"/>
    </source>
</evidence>
<gene>
    <name evidence="2" type="ORF">EZS28_031393</name>
</gene>
<feature type="compositionally biased region" description="Low complexity" evidence="1">
    <location>
        <begin position="211"/>
        <end position="220"/>
    </location>
</feature>
<feature type="region of interest" description="Disordered" evidence="1">
    <location>
        <begin position="140"/>
        <end position="238"/>
    </location>
</feature>
<reference evidence="2 3" key="1">
    <citation type="submission" date="2019-03" db="EMBL/GenBank/DDBJ databases">
        <title>Single cell metagenomics reveals metabolic interactions within the superorganism composed of flagellate Streblomastix strix and complex community of Bacteroidetes bacteria on its surface.</title>
        <authorList>
            <person name="Treitli S.C."/>
            <person name="Kolisko M."/>
            <person name="Husnik F."/>
            <person name="Keeling P."/>
            <person name="Hampl V."/>
        </authorList>
    </citation>
    <scope>NUCLEOTIDE SEQUENCE [LARGE SCALE GENOMIC DNA]</scope>
    <source>
        <strain evidence="2">ST1C</strain>
    </source>
</reference>
<protein>
    <submittedName>
        <fullName evidence="2">Uncharacterized protein</fullName>
    </submittedName>
</protein>
<proteinExistence type="predicted"/>
<comment type="caution">
    <text evidence="2">The sequence shown here is derived from an EMBL/GenBank/DDBJ whole genome shotgun (WGS) entry which is preliminary data.</text>
</comment>
<dbReference type="AlphaFoldDB" id="A0A5J4USN0"/>
<feature type="compositionally biased region" description="Low complexity" evidence="1">
    <location>
        <begin position="142"/>
        <end position="162"/>
    </location>
</feature>
<dbReference type="EMBL" id="SNRW01013041">
    <property type="protein sequence ID" value="KAA6373082.1"/>
    <property type="molecule type" value="Genomic_DNA"/>
</dbReference>
<feature type="compositionally biased region" description="Basic residues" evidence="1">
    <location>
        <begin position="194"/>
        <end position="210"/>
    </location>
</feature>
<accession>A0A5J4USN0</accession>
<organism evidence="2 3">
    <name type="scientific">Streblomastix strix</name>
    <dbReference type="NCBI Taxonomy" id="222440"/>
    <lineage>
        <taxon>Eukaryota</taxon>
        <taxon>Metamonada</taxon>
        <taxon>Preaxostyla</taxon>
        <taxon>Oxymonadida</taxon>
        <taxon>Streblomastigidae</taxon>
        <taxon>Streblomastix</taxon>
    </lineage>
</organism>
<name>A0A5J4USN0_9EUKA</name>
<feature type="compositionally biased region" description="Low complexity" evidence="1">
    <location>
        <begin position="183"/>
        <end position="193"/>
    </location>
</feature>
<sequence>MGPARKSLCMAENEQQSSSSQEKGPSAYDEDRKALLVLAFMPKPEIEAFLADQGFVPPTFDKDDPRFIEKLDALKLYMVSKQMAFEDLTQRFPAMNNTFSKSETQQKMAYAQAANSQEEQLRFFMVHGPRAQLIANSKPGQPVALLPRPSAPPSSVTSSSDYSDQDFSTHHKKKRKRTERSPSESSSCSSSSKSSRHHKTHSKRRKRMRHSVSTSSSSRSSRSRSPRKDSHHRRHHHVQFKRIQLLYETGVVLVKSWWDKSLIRQKGFNFR</sequence>
<feature type="compositionally biased region" description="Basic residues" evidence="1">
    <location>
        <begin position="221"/>
        <end position="238"/>
    </location>
</feature>
<feature type="non-terminal residue" evidence="2">
    <location>
        <position position="271"/>
    </location>
</feature>
<dbReference type="Proteomes" id="UP000324800">
    <property type="component" value="Unassembled WGS sequence"/>
</dbReference>
<evidence type="ECO:0000313" key="2">
    <source>
        <dbReference type="EMBL" id="KAA6373082.1"/>
    </source>
</evidence>
<feature type="region of interest" description="Disordered" evidence="1">
    <location>
        <begin position="1"/>
        <end position="28"/>
    </location>
</feature>